<dbReference type="AlphaFoldDB" id="A0ABD1M6S3"/>
<protein>
    <recommendedName>
        <fullName evidence="3">Co-chaperone HscB C-terminal oligomerisation domain-containing protein</fullName>
    </recommendedName>
</protein>
<dbReference type="Proteomes" id="UP001603857">
    <property type="component" value="Unassembled WGS sequence"/>
</dbReference>
<evidence type="ECO:0000259" key="3">
    <source>
        <dbReference type="Pfam" id="PF07743"/>
    </source>
</evidence>
<organism evidence="4 5">
    <name type="scientific">Flemingia macrophylla</name>
    <dbReference type="NCBI Taxonomy" id="520843"/>
    <lineage>
        <taxon>Eukaryota</taxon>
        <taxon>Viridiplantae</taxon>
        <taxon>Streptophyta</taxon>
        <taxon>Embryophyta</taxon>
        <taxon>Tracheophyta</taxon>
        <taxon>Spermatophyta</taxon>
        <taxon>Magnoliopsida</taxon>
        <taxon>eudicotyledons</taxon>
        <taxon>Gunneridae</taxon>
        <taxon>Pentapetalae</taxon>
        <taxon>rosids</taxon>
        <taxon>fabids</taxon>
        <taxon>Fabales</taxon>
        <taxon>Fabaceae</taxon>
        <taxon>Papilionoideae</taxon>
        <taxon>50 kb inversion clade</taxon>
        <taxon>NPAAA clade</taxon>
        <taxon>indigoferoid/millettioid clade</taxon>
        <taxon>Phaseoleae</taxon>
        <taxon>Flemingia</taxon>
    </lineage>
</organism>
<evidence type="ECO:0000313" key="4">
    <source>
        <dbReference type="EMBL" id="KAL2331464.1"/>
    </source>
</evidence>
<reference evidence="4 5" key="1">
    <citation type="submission" date="2024-08" db="EMBL/GenBank/DDBJ databases">
        <title>Insights into the chromosomal genome structure of Flemingia macrophylla.</title>
        <authorList>
            <person name="Ding Y."/>
            <person name="Zhao Y."/>
            <person name="Bi W."/>
            <person name="Wu M."/>
            <person name="Zhao G."/>
            <person name="Gong Y."/>
            <person name="Li W."/>
            <person name="Zhang P."/>
        </authorList>
    </citation>
    <scope>NUCLEOTIDE SEQUENCE [LARGE SCALE GENOMIC DNA]</scope>
    <source>
        <strain evidence="4">DYQJB</strain>
        <tissue evidence="4">Leaf</tissue>
    </source>
</reference>
<dbReference type="EMBL" id="JBGMDY010000006">
    <property type="protein sequence ID" value="KAL2331464.1"/>
    <property type="molecule type" value="Genomic_DNA"/>
</dbReference>
<dbReference type="Pfam" id="PF07743">
    <property type="entry name" value="HSCB_C"/>
    <property type="match status" value="1"/>
</dbReference>
<comment type="similarity">
    <text evidence="1">Belongs to the HscB family.</text>
</comment>
<dbReference type="PANTHER" id="PTHR14021">
    <property type="entry name" value="IRON-SULFUR CLUSTER CO-CHAPERONE PROTEIN HSCB"/>
    <property type="match status" value="1"/>
</dbReference>
<comment type="caution">
    <text evidence="4">The sequence shown here is derived from an EMBL/GenBank/DDBJ whole genome shotgun (WGS) entry which is preliminary data.</text>
</comment>
<name>A0ABD1M6S3_9FABA</name>
<dbReference type="PANTHER" id="PTHR14021:SF15">
    <property type="entry name" value="IRON-SULFUR CLUSTER CO-CHAPERONE PROTEIN HSCB"/>
    <property type="match status" value="1"/>
</dbReference>
<proteinExistence type="inferred from homology"/>
<sequence>MEQLSGRFNLDGNIELQLYGVQIDEEQTILDPELLAEMQEKMQNWSNAFSHAFQSQNFEEAKLAIRRMTYYTRVIDEVDLSFKVKYARCRAYHPELSVEPYLRVKNSHYVEHISLTLTLDLKLP</sequence>
<evidence type="ECO:0000313" key="5">
    <source>
        <dbReference type="Proteomes" id="UP001603857"/>
    </source>
</evidence>
<keyword evidence="2" id="KW-0143">Chaperone</keyword>
<gene>
    <name evidence="4" type="ORF">Fmac_019045</name>
</gene>
<dbReference type="Gene3D" id="1.20.1280.20">
    <property type="entry name" value="HscB, C-terminal domain"/>
    <property type="match status" value="1"/>
</dbReference>
<dbReference type="InterPro" id="IPR036386">
    <property type="entry name" value="HscB_C_sf"/>
</dbReference>
<dbReference type="InterPro" id="IPR004640">
    <property type="entry name" value="HscB"/>
</dbReference>
<evidence type="ECO:0000256" key="1">
    <source>
        <dbReference type="ARBA" id="ARBA00010476"/>
    </source>
</evidence>
<dbReference type="SUPFAM" id="SSF47144">
    <property type="entry name" value="HSC20 (HSCB), C-terminal oligomerisation domain"/>
    <property type="match status" value="1"/>
</dbReference>
<accession>A0ABD1M6S3</accession>
<keyword evidence="5" id="KW-1185">Reference proteome</keyword>
<evidence type="ECO:0000256" key="2">
    <source>
        <dbReference type="ARBA" id="ARBA00023186"/>
    </source>
</evidence>
<feature type="domain" description="Co-chaperone HscB C-terminal oligomerisation" evidence="3">
    <location>
        <begin position="33"/>
        <end position="79"/>
    </location>
</feature>
<dbReference type="InterPro" id="IPR009073">
    <property type="entry name" value="HscB_oligo_C"/>
</dbReference>